<sequence length="106" mass="12031">MSPEELYASLCRITENPRQPFSFLANISNEFADGNQSSMETGKSTEIDIQLAAVAKRIESTKILLDKAKSYVEDIRLRAKQNVCQSSEINGYYDDKTKVEKEEQFS</sequence>
<reference evidence="1 2" key="1">
    <citation type="submission" date="2015-04" db="EMBL/GenBank/DDBJ databases">
        <title>Lasius niger genome sequencing.</title>
        <authorList>
            <person name="Konorov E.A."/>
            <person name="Nikitin M.A."/>
            <person name="Kirill M.V."/>
            <person name="Chang P."/>
        </authorList>
    </citation>
    <scope>NUCLEOTIDE SEQUENCE [LARGE SCALE GENOMIC DNA]</scope>
    <source>
        <tissue evidence="1">Whole</tissue>
    </source>
</reference>
<evidence type="ECO:0000313" key="2">
    <source>
        <dbReference type="Proteomes" id="UP000036403"/>
    </source>
</evidence>
<keyword evidence="1" id="KW-0808">Transferase</keyword>
<proteinExistence type="predicted"/>
<comment type="caution">
    <text evidence="1">The sequence shown here is derived from an EMBL/GenBank/DDBJ whole genome shotgun (WGS) entry which is preliminary data.</text>
</comment>
<accession>A0A0J7KSC6</accession>
<dbReference type="AlphaFoldDB" id="A0A0J7KSC6"/>
<dbReference type="GO" id="GO:0008483">
    <property type="term" value="F:transaminase activity"/>
    <property type="evidence" value="ECO:0007669"/>
    <property type="project" value="UniProtKB-KW"/>
</dbReference>
<gene>
    <name evidence="1" type="ORF">RF55_6650</name>
</gene>
<protein>
    <submittedName>
        <fullName evidence="1">Glucosamine--fructose-6-phosphate aminotransferase</fullName>
    </submittedName>
</protein>
<keyword evidence="2" id="KW-1185">Reference proteome</keyword>
<dbReference type="OrthoDB" id="8113238at2759"/>
<dbReference type="Proteomes" id="UP000036403">
    <property type="component" value="Unassembled WGS sequence"/>
</dbReference>
<dbReference type="EMBL" id="LBMM01003677">
    <property type="protein sequence ID" value="KMQ93253.1"/>
    <property type="molecule type" value="Genomic_DNA"/>
</dbReference>
<keyword evidence="1" id="KW-0032">Aminotransferase</keyword>
<name>A0A0J7KSC6_LASNI</name>
<evidence type="ECO:0000313" key="1">
    <source>
        <dbReference type="EMBL" id="KMQ93253.1"/>
    </source>
</evidence>
<organism evidence="1 2">
    <name type="scientific">Lasius niger</name>
    <name type="common">Black garden ant</name>
    <dbReference type="NCBI Taxonomy" id="67767"/>
    <lineage>
        <taxon>Eukaryota</taxon>
        <taxon>Metazoa</taxon>
        <taxon>Ecdysozoa</taxon>
        <taxon>Arthropoda</taxon>
        <taxon>Hexapoda</taxon>
        <taxon>Insecta</taxon>
        <taxon>Pterygota</taxon>
        <taxon>Neoptera</taxon>
        <taxon>Endopterygota</taxon>
        <taxon>Hymenoptera</taxon>
        <taxon>Apocrita</taxon>
        <taxon>Aculeata</taxon>
        <taxon>Formicoidea</taxon>
        <taxon>Formicidae</taxon>
        <taxon>Formicinae</taxon>
        <taxon>Lasius</taxon>
        <taxon>Lasius</taxon>
    </lineage>
</organism>
<dbReference type="PaxDb" id="67767-A0A0J7KSC6"/>